<evidence type="ECO:0000256" key="2">
    <source>
        <dbReference type="ARBA" id="ARBA00006899"/>
    </source>
</evidence>
<accession>A0AA38T1X4</accession>
<evidence type="ECO:0000256" key="5">
    <source>
        <dbReference type="ARBA" id="ARBA00022833"/>
    </source>
</evidence>
<dbReference type="GO" id="GO:0070860">
    <property type="term" value="C:RNA polymerase I core factor complex"/>
    <property type="evidence" value="ECO:0007669"/>
    <property type="project" value="InterPro"/>
</dbReference>
<dbReference type="EMBL" id="JARYMX010000005">
    <property type="protein sequence ID" value="KAJ9546926.1"/>
    <property type="molecule type" value="Genomic_DNA"/>
</dbReference>
<evidence type="ECO:0000256" key="7">
    <source>
        <dbReference type="ARBA" id="ARBA00023125"/>
    </source>
</evidence>
<keyword evidence="9" id="KW-0539">Nucleus</keyword>
<sequence>MNDIQHGREQVLLYPSTDQSQTIRLPTLHEKKDDGAYTYAAHADYYILLRSCARVAQLDVRSMHFAVLSFERRLGWLEKNIEHCLKVMPTNEDCQLCQDDEMVPIVPNDDSVGFSKLNL</sequence>
<evidence type="ECO:0000313" key="11">
    <source>
        <dbReference type="Proteomes" id="UP001172457"/>
    </source>
</evidence>
<dbReference type="GO" id="GO:0042790">
    <property type="term" value="P:nucleolar large rRNA transcription by RNA polymerase I"/>
    <property type="evidence" value="ECO:0007669"/>
    <property type="project" value="TreeGrafter"/>
</dbReference>
<organism evidence="10 11">
    <name type="scientific">Centaurea solstitialis</name>
    <name type="common">yellow star-thistle</name>
    <dbReference type="NCBI Taxonomy" id="347529"/>
    <lineage>
        <taxon>Eukaryota</taxon>
        <taxon>Viridiplantae</taxon>
        <taxon>Streptophyta</taxon>
        <taxon>Embryophyta</taxon>
        <taxon>Tracheophyta</taxon>
        <taxon>Spermatophyta</taxon>
        <taxon>Magnoliopsida</taxon>
        <taxon>eudicotyledons</taxon>
        <taxon>Gunneridae</taxon>
        <taxon>Pentapetalae</taxon>
        <taxon>asterids</taxon>
        <taxon>campanulids</taxon>
        <taxon>Asterales</taxon>
        <taxon>Asteraceae</taxon>
        <taxon>Carduoideae</taxon>
        <taxon>Cardueae</taxon>
        <taxon>Centaureinae</taxon>
        <taxon>Centaurea</taxon>
    </lineage>
</organism>
<proteinExistence type="inferred from homology"/>
<dbReference type="GO" id="GO:0001164">
    <property type="term" value="F:RNA polymerase I core promoter sequence-specific DNA binding"/>
    <property type="evidence" value="ECO:0007669"/>
    <property type="project" value="InterPro"/>
</dbReference>
<dbReference type="GO" id="GO:0008270">
    <property type="term" value="F:zinc ion binding"/>
    <property type="evidence" value="ECO:0007669"/>
    <property type="project" value="UniProtKB-KW"/>
</dbReference>
<dbReference type="PANTHER" id="PTHR31576:SF2">
    <property type="entry name" value="TATA BOX-BINDING PROTEIN-ASSOCIATED FACTOR RNA POLYMERASE I SUBUNIT B"/>
    <property type="match status" value="1"/>
</dbReference>
<comment type="caution">
    <text evidence="10">The sequence shown here is derived from an EMBL/GenBank/DDBJ whole genome shotgun (WGS) entry which is preliminary data.</text>
</comment>
<dbReference type="PANTHER" id="PTHR31576">
    <property type="entry name" value="TATA BOX-BINDING PROTEIN-ASSOCIATED FACTOR RNA POLYMERASE I SUBUNIT B"/>
    <property type="match status" value="1"/>
</dbReference>
<name>A0AA38T1X4_9ASTR</name>
<reference evidence="10" key="1">
    <citation type="submission" date="2023-03" db="EMBL/GenBank/DDBJ databases">
        <title>Chromosome-scale reference genome and RAD-based genetic map of yellow starthistle (Centaurea solstitialis) reveal putative structural variation and QTLs associated with invader traits.</title>
        <authorList>
            <person name="Reatini B."/>
            <person name="Cang F.A."/>
            <person name="Jiang Q."/>
            <person name="Mckibben M.T.W."/>
            <person name="Barker M.S."/>
            <person name="Rieseberg L.H."/>
            <person name="Dlugosch K.M."/>
        </authorList>
    </citation>
    <scope>NUCLEOTIDE SEQUENCE</scope>
    <source>
        <strain evidence="10">CAN-66</strain>
        <tissue evidence="10">Leaf</tissue>
    </source>
</reference>
<evidence type="ECO:0000256" key="4">
    <source>
        <dbReference type="ARBA" id="ARBA00022771"/>
    </source>
</evidence>
<dbReference type="InterPro" id="IPR033599">
    <property type="entry name" value="TAF1B/Rrn7"/>
</dbReference>
<dbReference type="AlphaFoldDB" id="A0AA38T1X4"/>
<keyword evidence="8" id="KW-0804">Transcription</keyword>
<evidence type="ECO:0000256" key="8">
    <source>
        <dbReference type="ARBA" id="ARBA00023163"/>
    </source>
</evidence>
<protein>
    <submittedName>
        <fullName evidence="10">Uncharacterized protein</fullName>
    </submittedName>
</protein>
<evidence type="ECO:0000256" key="6">
    <source>
        <dbReference type="ARBA" id="ARBA00023015"/>
    </source>
</evidence>
<keyword evidence="6" id="KW-0805">Transcription regulation</keyword>
<gene>
    <name evidence="10" type="ORF">OSB04_019469</name>
</gene>
<comment type="subcellular location">
    <subcellularLocation>
        <location evidence="1">Nucleus</location>
        <location evidence="1">Nucleolus</location>
    </subcellularLocation>
</comment>
<evidence type="ECO:0000256" key="3">
    <source>
        <dbReference type="ARBA" id="ARBA00022723"/>
    </source>
</evidence>
<keyword evidence="7" id="KW-0238">DNA-binding</keyword>
<evidence type="ECO:0000256" key="9">
    <source>
        <dbReference type="ARBA" id="ARBA00023242"/>
    </source>
</evidence>
<evidence type="ECO:0000313" key="10">
    <source>
        <dbReference type="EMBL" id="KAJ9546926.1"/>
    </source>
</evidence>
<keyword evidence="3" id="KW-0479">Metal-binding</keyword>
<keyword evidence="4" id="KW-0863">Zinc-finger</keyword>
<dbReference type="Proteomes" id="UP001172457">
    <property type="component" value="Chromosome 5"/>
</dbReference>
<evidence type="ECO:0000256" key="1">
    <source>
        <dbReference type="ARBA" id="ARBA00004604"/>
    </source>
</evidence>
<keyword evidence="5" id="KW-0862">Zinc</keyword>
<keyword evidence="11" id="KW-1185">Reference proteome</keyword>
<comment type="similarity">
    <text evidence="2">Belongs to the RRN7/TAF1B family.</text>
</comment>